<name>A0AC61MSE2_9FIRM</name>
<keyword evidence="2" id="KW-1185">Reference proteome</keyword>
<sequence>MVVGKSYKKLDSEAILTGRPIYTDDLIDQKNVLSIKILRSPYAFAKIKDIDVEKAKSLDGVVDVYTYKDVEQIRYSEGGEAAPEMAPHDRILLEPIVRFVGDEVAIVVAEDERIAEKARKLIKVDYEVLEPVLDMEKALDNEIIIHEGKRHHGKPFTKYDNSRNLVSDFSVSQGDVDEEFKNCDVILERTYRTQAQQHCSMETNRSYAYIDDKGKLTIVSGNQTISHMRRQTAQAVGLPIKDVRLKAAKVGGAFGGKKLSITEPYVAFVTNKTKRPSKLIMDREEMFMATSVRHPIISKIKIGSDKEGNIKAIDMKVLSNTGAYGSNAAAVTMESGQNVLPMYARVPAIRFNGKSVYTNMVPSGPLRGYGTTQGTFAMASIMNELAREINMDPVELLLKNTIRKGAEGGILPHKMRSFNVEECINRGKDLIEWDKKYPRVKVGENKVRGVGAALALHTSGIAGQDTATVILRLEEDGSYMLMVGSSDLGTGAETVLCQIAAESLNTDMDSISICTGDTNTAPYETGAYASCTTYITGNAVVRAGDKLKEKLLEIASKKMCLAKCDLVLEKDRIRHKKDESMYVLLTEIVRESLIGENTDQIMVKASYGSREKPRPFMAGFAEVEVDTLTGKVDLIKFVLVADCGTIINPNLAKVQAEGGLMQGIGLALYEDVVYDKRGNLLTNNFMHYNIPVKSDVGEVIVEFKSDYEPTGPYGAKSIGEAVVHTPSPAIANAICNAVGFQGRELPITPEKVFMGMRKREEK</sequence>
<accession>A0AC61MSE2</accession>
<reference evidence="1 2" key="1">
    <citation type="journal article" date="2022" name="Int. J. Syst. Evol. Microbiol.">
        <title>Miniphocaeibacter halophilus sp. nov., an ammonium-tolerant acetate-producing bacterium isolated from a biogas system.</title>
        <authorList>
            <person name="Schnurer A."/>
            <person name="Singh A."/>
            <person name="Bi S."/>
            <person name="Qiao W."/>
            <person name="Westerholm M."/>
        </authorList>
    </citation>
    <scope>NUCLEOTIDE SEQUENCE [LARGE SCALE GENOMIC DNA]</scope>
    <source>
        <strain evidence="1 2">AMB_01</strain>
    </source>
</reference>
<evidence type="ECO:0000313" key="1">
    <source>
        <dbReference type="EMBL" id="QQK08387.1"/>
    </source>
</evidence>
<proteinExistence type="predicted"/>
<organism evidence="1 2">
    <name type="scientific">Miniphocaeibacter halophilus</name>
    <dbReference type="NCBI Taxonomy" id="2931922"/>
    <lineage>
        <taxon>Bacteria</taxon>
        <taxon>Bacillati</taxon>
        <taxon>Bacillota</taxon>
        <taxon>Tissierellia</taxon>
        <taxon>Tissierellales</taxon>
        <taxon>Peptoniphilaceae</taxon>
        <taxon>Miniphocaeibacter</taxon>
    </lineage>
</organism>
<protein>
    <submittedName>
        <fullName evidence="1">Molybdopterin-dependent oxidoreductase</fullName>
    </submittedName>
</protein>
<dbReference type="EMBL" id="CP066744">
    <property type="protein sequence ID" value="QQK08387.1"/>
    <property type="molecule type" value="Genomic_DNA"/>
</dbReference>
<gene>
    <name evidence="1" type="ORF">JFY71_02260</name>
</gene>
<dbReference type="Proteomes" id="UP000595814">
    <property type="component" value="Chromosome"/>
</dbReference>
<evidence type="ECO:0000313" key="2">
    <source>
        <dbReference type="Proteomes" id="UP000595814"/>
    </source>
</evidence>